<keyword evidence="3" id="KW-1185">Reference proteome</keyword>
<protein>
    <submittedName>
        <fullName evidence="2">GIY-YIG nuclease family protein</fullName>
    </submittedName>
</protein>
<dbReference type="EMBL" id="JBHSWU010000018">
    <property type="protein sequence ID" value="MFC6723448.1"/>
    <property type="molecule type" value="Genomic_DNA"/>
</dbReference>
<comment type="caution">
    <text evidence="2">The sequence shown here is derived from an EMBL/GenBank/DDBJ whole genome shotgun (WGS) entry which is preliminary data.</text>
</comment>
<sequence>MNETDYYARDWMGVEWSPWYDHYESWKEYDVESGKLDYVPDEPGVYRIRHESGVLDGLTYIGQSGDLHRRLITQLAGAMYVSESSRLRPEMPYKVPHAAGPCLWAICDSYGTKLEISFTSSDNLQDKQIRETFEDAVTAAYRREIGESPMANFARMLVGYKQSTYKNVDKPYRGGKLSSNETEPKSELGVGPVPWTNSKDVTSDDWMGLDWSDPLPLSKRKDVSAPEAGVYRIWYEGNTPPLAYIGESSNLASRFYTHEKNYGSDAIFSFVERTDLDAQHKRREIETDLIGGHYLMTREPPMAQFGKKNRVPPE</sequence>
<dbReference type="CDD" id="cd00719">
    <property type="entry name" value="GIY-YIG_SF"/>
    <property type="match status" value="1"/>
</dbReference>
<reference evidence="2 3" key="1">
    <citation type="journal article" date="2019" name="Int. J. Syst. Evol. Microbiol.">
        <title>The Global Catalogue of Microorganisms (GCM) 10K type strain sequencing project: providing services to taxonomists for standard genome sequencing and annotation.</title>
        <authorList>
            <consortium name="The Broad Institute Genomics Platform"/>
            <consortium name="The Broad Institute Genome Sequencing Center for Infectious Disease"/>
            <person name="Wu L."/>
            <person name="Ma J."/>
        </authorList>
    </citation>
    <scope>NUCLEOTIDE SEQUENCE [LARGE SCALE GENOMIC DNA]</scope>
    <source>
        <strain evidence="2 3">NBRC 111368</strain>
    </source>
</reference>
<evidence type="ECO:0000256" key="1">
    <source>
        <dbReference type="SAM" id="MobiDB-lite"/>
    </source>
</evidence>
<proteinExistence type="predicted"/>
<accession>A0ABD5RWX1</accession>
<evidence type="ECO:0000313" key="2">
    <source>
        <dbReference type="EMBL" id="MFC6723448.1"/>
    </source>
</evidence>
<feature type="region of interest" description="Disordered" evidence="1">
    <location>
        <begin position="171"/>
        <end position="194"/>
    </location>
</feature>
<name>A0ABD5RWX1_9EURY</name>
<evidence type="ECO:0000313" key="3">
    <source>
        <dbReference type="Proteomes" id="UP001596328"/>
    </source>
</evidence>
<gene>
    <name evidence="2" type="ORF">ACFQE1_03390</name>
</gene>
<dbReference type="AlphaFoldDB" id="A0ABD5RWX1"/>
<organism evidence="2 3">
    <name type="scientific">Halobium palmae</name>
    <dbReference type="NCBI Taxonomy" id="1776492"/>
    <lineage>
        <taxon>Archaea</taxon>
        <taxon>Methanobacteriati</taxon>
        <taxon>Methanobacteriota</taxon>
        <taxon>Stenosarchaea group</taxon>
        <taxon>Halobacteria</taxon>
        <taxon>Halobacteriales</taxon>
        <taxon>Haloferacaceae</taxon>
        <taxon>Halobium</taxon>
    </lineage>
</organism>
<dbReference type="Proteomes" id="UP001596328">
    <property type="component" value="Unassembled WGS sequence"/>
</dbReference>